<keyword evidence="2" id="KW-1185">Reference proteome</keyword>
<gene>
    <name evidence="1" type="ORF">HMPREF0623_1572</name>
</gene>
<dbReference type="EMBL" id="AEEG01000008">
    <property type="protein sequence ID" value="EFL95066.1"/>
    <property type="molecule type" value="Genomic_DNA"/>
</dbReference>
<organism evidence="1 2">
    <name type="scientific">Pediococcus acidilactici DSM 20284</name>
    <dbReference type="NCBI Taxonomy" id="862514"/>
    <lineage>
        <taxon>Bacteria</taxon>
        <taxon>Bacillati</taxon>
        <taxon>Bacillota</taxon>
        <taxon>Bacilli</taxon>
        <taxon>Lactobacillales</taxon>
        <taxon>Lactobacillaceae</taxon>
        <taxon>Pediococcus</taxon>
        <taxon>Pediococcus acidilactici group</taxon>
    </lineage>
</organism>
<dbReference type="AlphaFoldDB" id="E0NHP9"/>
<accession>E0NHP9</accession>
<sequence length="43" mass="4938">MELIAGWAVDSKIGLTGEDWWLEFILAMSQRTHPTKKAEIRHA</sequence>
<proteinExistence type="predicted"/>
<dbReference type="HOGENOM" id="CLU_3237288_0_0_9"/>
<protein>
    <submittedName>
        <fullName evidence="1">Uncharacterized protein</fullName>
    </submittedName>
</protein>
<dbReference type="Proteomes" id="UP000004470">
    <property type="component" value="Unassembled WGS sequence"/>
</dbReference>
<evidence type="ECO:0000313" key="2">
    <source>
        <dbReference type="Proteomes" id="UP000004470"/>
    </source>
</evidence>
<name>E0NHP9_PEDAC</name>
<evidence type="ECO:0000313" key="1">
    <source>
        <dbReference type="EMBL" id="EFL95066.1"/>
    </source>
</evidence>
<reference evidence="1" key="1">
    <citation type="submission" date="2010-07" db="EMBL/GenBank/DDBJ databases">
        <authorList>
            <person name="Muzny D."/>
            <person name="Qin X."/>
            <person name="Deng J."/>
            <person name="Jiang H."/>
            <person name="Liu Y."/>
            <person name="Qu J."/>
            <person name="Song X.-Z."/>
            <person name="Zhang L."/>
            <person name="Thornton R."/>
            <person name="Coyle M."/>
            <person name="Francisco L."/>
            <person name="Jackson L."/>
            <person name="Javaid M."/>
            <person name="Korchina V."/>
            <person name="Kovar C."/>
            <person name="Mata R."/>
            <person name="Mathew T."/>
            <person name="Ngo R."/>
            <person name="Nguyen L."/>
            <person name="Nguyen N."/>
            <person name="Okwuonu G."/>
            <person name="Ongeri F."/>
            <person name="Pham C."/>
            <person name="Simmons D."/>
            <person name="Wilczek-Boney K."/>
            <person name="Hale W."/>
            <person name="Jakkamsetti A."/>
            <person name="Pham P."/>
            <person name="Ruth R."/>
            <person name="San Lucas F."/>
            <person name="Warren J."/>
            <person name="Zhang J."/>
            <person name="Zhao Z."/>
            <person name="Zhou C."/>
            <person name="Zhu D."/>
            <person name="Lee S."/>
            <person name="Bess C."/>
            <person name="Blankenburg K."/>
            <person name="Forbes L."/>
            <person name="Fu Q."/>
            <person name="Gubbala S."/>
            <person name="Hirani K."/>
            <person name="Jayaseelan J.C."/>
            <person name="Lara F."/>
            <person name="Munidasa M."/>
            <person name="Palculict T."/>
            <person name="Patil S."/>
            <person name="Pu L.-L."/>
            <person name="Saada N."/>
            <person name="Tang L."/>
            <person name="Weissenberger G."/>
            <person name="Zhu Y."/>
            <person name="Hemphill L."/>
            <person name="Shang Y."/>
            <person name="Youmans B."/>
            <person name="Ayvaz T."/>
            <person name="Ross M."/>
            <person name="Santibanez J."/>
            <person name="Aqrawi P."/>
            <person name="Gross S."/>
            <person name="Joshi V."/>
            <person name="Fowler G."/>
            <person name="Nazareth L."/>
            <person name="Reid J."/>
            <person name="Worley K."/>
            <person name="Petrosino J."/>
            <person name="Highlander S."/>
            <person name="Gibbs R."/>
        </authorList>
    </citation>
    <scope>NUCLEOTIDE SEQUENCE [LARGE SCALE GENOMIC DNA]</scope>
    <source>
        <strain evidence="1">DSM 20284</strain>
    </source>
</reference>
<comment type="caution">
    <text evidence="1">The sequence shown here is derived from an EMBL/GenBank/DDBJ whole genome shotgun (WGS) entry which is preliminary data.</text>
</comment>